<sequence length="210" mass="22906">MNEVQSGQNGEEAKKRNPMRMALAGVILLGVAAVLYVIASASFKPSGPADLTEFKKGAFEKLDVPATPRPAPTTVFTSMDGKPTTLADFKGRVVVMNLWATWCAPCKAEMPTLAKLQAAYATQPVTVLPISVDRDSDLNLVREEMAANPPLVTYRDPSYKLSFDLQPRAQGYPTTIIYDRQGRERARLAGPADWSAPEVRGIVEKLLAEK</sequence>
<dbReference type="InterPro" id="IPR017937">
    <property type="entry name" value="Thioredoxin_CS"/>
</dbReference>
<dbReference type="InterPro" id="IPR013740">
    <property type="entry name" value="Redoxin"/>
</dbReference>
<evidence type="ECO:0000259" key="5">
    <source>
        <dbReference type="PROSITE" id="PS51352"/>
    </source>
</evidence>
<keyword evidence="4" id="KW-0472">Membrane</keyword>
<dbReference type="PANTHER" id="PTHR42852:SF18">
    <property type="entry name" value="CHROMOSOME UNDETERMINED SCAFFOLD_47, WHOLE GENOME SHOTGUN SEQUENCE"/>
    <property type="match status" value="1"/>
</dbReference>
<keyword evidence="4" id="KW-1133">Transmembrane helix</keyword>
<dbReference type="PROSITE" id="PS00194">
    <property type="entry name" value="THIOREDOXIN_1"/>
    <property type="match status" value="1"/>
</dbReference>
<dbReference type="Gene3D" id="3.40.30.10">
    <property type="entry name" value="Glutaredoxin"/>
    <property type="match status" value="1"/>
</dbReference>
<proteinExistence type="predicted"/>
<evidence type="ECO:0000256" key="3">
    <source>
        <dbReference type="ARBA" id="ARBA00023284"/>
    </source>
</evidence>
<comment type="subcellular location">
    <subcellularLocation>
        <location evidence="1">Cell envelope</location>
    </subcellularLocation>
</comment>
<keyword evidence="4" id="KW-0812">Transmembrane</keyword>
<dbReference type="PhylomeDB" id="A0A0H3CAB2"/>
<dbReference type="Proteomes" id="UP000001364">
    <property type="component" value="Chromosome"/>
</dbReference>
<evidence type="ECO:0000256" key="1">
    <source>
        <dbReference type="ARBA" id="ARBA00004196"/>
    </source>
</evidence>
<keyword evidence="7" id="KW-1185">Reference proteome</keyword>
<dbReference type="EMBL" id="CP001340">
    <property type="protein sequence ID" value="ACL95758.1"/>
    <property type="molecule type" value="Genomic_DNA"/>
</dbReference>
<dbReference type="RefSeq" id="WP_010920071.1">
    <property type="nucleotide sequence ID" value="NC_011916.1"/>
</dbReference>
<dbReference type="PATRIC" id="fig|565050.3.peg.2244"/>
<evidence type="ECO:0000256" key="4">
    <source>
        <dbReference type="SAM" id="Phobius"/>
    </source>
</evidence>
<name>A0A0H3CAB2_CAUVN</name>
<dbReference type="HOGENOM" id="CLU_042529_11_0_5"/>
<protein>
    <submittedName>
        <fullName evidence="6">Thiol:disulfide interchange protein tlpA</fullName>
    </submittedName>
</protein>
<gene>
    <name evidence="6" type="ordered locus">CCNA_02293</name>
</gene>
<dbReference type="GO" id="GO:0030313">
    <property type="term" value="C:cell envelope"/>
    <property type="evidence" value="ECO:0007669"/>
    <property type="project" value="UniProtKB-SubCell"/>
</dbReference>
<dbReference type="SMR" id="A0A0H3CAB2"/>
<evidence type="ECO:0000313" key="6">
    <source>
        <dbReference type="EMBL" id="ACL95758.1"/>
    </source>
</evidence>
<dbReference type="GO" id="GO:0017004">
    <property type="term" value="P:cytochrome complex assembly"/>
    <property type="evidence" value="ECO:0007669"/>
    <property type="project" value="UniProtKB-KW"/>
</dbReference>
<evidence type="ECO:0000256" key="2">
    <source>
        <dbReference type="ARBA" id="ARBA00022748"/>
    </source>
</evidence>
<dbReference type="AlphaFoldDB" id="A0A0H3CAB2"/>
<keyword evidence="3" id="KW-0676">Redox-active center</keyword>
<dbReference type="InterPro" id="IPR013766">
    <property type="entry name" value="Thioredoxin_domain"/>
</dbReference>
<dbReference type="Pfam" id="PF08534">
    <property type="entry name" value="Redoxin"/>
    <property type="match status" value="1"/>
</dbReference>
<evidence type="ECO:0000313" key="7">
    <source>
        <dbReference type="Proteomes" id="UP000001364"/>
    </source>
</evidence>
<organism evidence="6 7">
    <name type="scientific">Caulobacter vibrioides (strain NA1000 / CB15N)</name>
    <name type="common">Caulobacter crescentus</name>
    <dbReference type="NCBI Taxonomy" id="565050"/>
    <lineage>
        <taxon>Bacteria</taxon>
        <taxon>Pseudomonadati</taxon>
        <taxon>Pseudomonadota</taxon>
        <taxon>Alphaproteobacteria</taxon>
        <taxon>Caulobacterales</taxon>
        <taxon>Caulobacteraceae</taxon>
        <taxon>Caulobacter</taxon>
    </lineage>
</organism>
<keyword evidence="2" id="KW-0201">Cytochrome c-type biogenesis</keyword>
<dbReference type="OrthoDB" id="9799347at2"/>
<feature type="domain" description="Thioredoxin" evidence="5">
    <location>
        <begin position="65"/>
        <end position="208"/>
    </location>
</feature>
<dbReference type="PROSITE" id="PS51352">
    <property type="entry name" value="THIOREDOXIN_2"/>
    <property type="match status" value="1"/>
</dbReference>
<dbReference type="SUPFAM" id="SSF52833">
    <property type="entry name" value="Thioredoxin-like"/>
    <property type="match status" value="1"/>
</dbReference>
<dbReference type="InterPro" id="IPR050553">
    <property type="entry name" value="Thioredoxin_ResA/DsbE_sf"/>
</dbReference>
<reference evidence="6 7" key="1">
    <citation type="journal article" date="2010" name="J. Bacteriol.">
        <title>The genetic basis of laboratory adaptation in Caulobacter crescentus.</title>
        <authorList>
            <person name="Marks M.E."/>
            <person name="Castro-Rojas C.M."/>
            <person name="Teiling C."/>
            <person name="Du L."/>
            <person name="Kapatral V."/>
            <person name="Walunas T.L."/>
            <person name="Crosson S."/>
        </authorList>
    </citation>
    <scope>NUCLEOTIDE SEQUENCE [LARGE SCALE GENOMIC DNA]</scope>
    <source>
        <strain evidence="7">NA1000 / CB15N</strain>
    </source>
</reference>
<feature type="transmembrane region" description="Helical" evidence="4">
    <location>
        <begin position="21"/>
        <end position="39"/>
    </location>
</feature>
<accession>A0A0H3CAB2</accession>
<dbReference type="KEGG" id="ccs:CCNA_02293"/>
<dbReference type="GO" id="GO:0015036">
    <property type="term" value="F:disulfide oxidoreductase activity"/>
    <property type="evidence" value="ECO:0007669"/>
    <property type="project" value="UniProtKB-ARBA"/>
</dbReference>
<dbReference type="InterPro" id="IPR036249">
    <property type="entry name" value="Thioredoxin-like_sf"/>
</dbReference>
<dbReference type="PANTHER" id="PTHR42852">
    <property type="entry name" value="THIOL:DISULFIDE INTERCHANGE PROTEIN DSBE"/>
    <property type="match status" value="1"/>
</dbReference>
<dbReference type="CDD" id="cd02966">
    <property type="entry name" value="TlpA_like_family"/>
    <property type="match status" value="1"/>
</dbReference>
<dbReference type="RefSeq" id="YP_002517666.1">
    <property type="nucleotide sequence ID" value="NC_011916.1"/>
</dbReference>
<dbReference type="GeneID" id="7332659"/>